<dbReference type="GO" id="GO:0006178">
    <property type="term" value="P:guanine salvage"/>
    <property type="evidence" value="ECO:0007669"/>
    <property type="project" value="TreeGrafter"/>
</dbReference>
<evidence type="ECO:0000256" key="3">
    <source>
        <dbReference type="ARBA" id="ARBA00022099"/>
    </source>
</evidence>
<dbReference type="Pfam" id="PF00156">
    <property type="entry name" value="Pribosyltran"/>
    <property type="match status" value="1"/>
</dbReference>
<dbReference type="InterPro" id="IPR029057">
    <property type="entry name" value="PRTase-like"/>
</dbReference>
<dbReference type="RefSeq" id="WP_057787014.1">
    <property type="nucleotide sequence ID" value="NZ_JQCD01000021.1"/>
</dbReference>
<accession>A0A0R2JT10</accession>
<evidence type="ECO:0000313" key="7">
    <source>
        <dbReference type="EMBL" id="KRN77412.1"/>
    </source>
</evidence>
<dbReference type="GO" id="GO:0046100">
    <property type="term" value="P:hypoxanthine metabolic process"/>
    <property type="evidence" value="ECO:0007669"/>
    <property type="project" value="TreeGrafter"/>
</dbReference>
<evidence type="ECO:0000256" key="4">
    <source>
        <dbReference type="ARBA" id="ARBA00048811"/>
    </source>
</evidence>
<evidence type="ECO:0000256" key="5">
    <source>
        <dbReference type="ARBA" id="ARBA00049402"/>
    </source>
</evidence>
<dbReference type="Proteomes" id="UP000051673">
    <property type="component" value="Unassembled WGS sequence"/>
</dbReference>
<dbReference type="GO" id="GO:0032263">
    <property type="term" value="P:GMP salvage"/>
    <property type="evidence" value="ECO:0007669"/>
    <property type="project" value="TreeGrafter"/>
</dbReference>
<dbReference type="GO" id="GO:0032264">
    <property type="term" value="P:IMP salvage"/>
    <property type="evidence" value="ECO:0007669"/>
    <property type="project" value="TreeGrafter"/>
</dbReference>
<keyword evidence="8" id="KW-1185">Reference proteome</keyword>
<dbReference type="Gene3D" id="3.40.50.2020">
    <property type="match status" value="1"/>
</dbReference>
<reference evidence="7 8" key="1">
    <citation type="journal article" date="2015" name="Genome Announc.">
        <title>Expanding the biotechnology potential of lactobacilli through comparative genomics of 213 strains and associated genera.</title>
        <authorList>
            <person name="Sun Z."/>
            <person name="Harris H.M."/>
            <person name="McCann A."/>
            <person name="Guo C."/>
            <person name="Argimon S."/>
            <person name="Zhang W."/>
            <person name="Yang X."/>
            <person name="Jeffery I.B."/>
            <person name="Cooney J.C."/>
            <person name="Kagawa T.F."/>
            <person name="Liu W."/>
            <person name="Song Y."/>
            <person name="Salvetti E."/>
            <person name="Wrobel A."/>
            <person name="Rasinkangas P."/>
            <person name="Parkhill J."/>
            <person name="Rea M.C."/>
            <person name="O'Sullivan O."/>
            <person name="Ritari J."/>
            <person name="Douillard F.P."/>
            <person name="Paul Ross R."/>
            <person name="Yang R."/>
            <person name="Briner A.E."/>
            <person name="Felis G.E."/>
            <person name="de Vos W.M."/>
            <person name="Barrangou R."/>
            <person name="Klaenhammer T.R."/>
            <person name="Caufield P.W."/>
            <person name="Cui Y."/>
            <person name="Zhang H."/>
            <person name="O'Toole P.W."/>
        </authorList>
    </citation>
    <scope>NUCLEOTIDE SEQUENCE [LARGE SCALE GENOMIC DNA]</scope>
    <source>
        <strain evidence="7 8">DSM 20014</strain>
    </source>
</reference>
<evidence type="ECO:0000256" key="2">
    <source>
        <dbReference type="ARBA" id="ARBA00004676"/>
    </source>
</evidence>
<keyword evidence="7" id="KW-0328">Glycosyltransferase</keyword>
<dbReference type="PANTHER" id="PTHR43340">
    <property type="entry name" value="HYPOXANTHINE-GUANINE PHOSPHORIBOSYLTRANSFERASE"/>
    <property type="match status" value="1"/>
</dbReference>
<dbReference type="OrthoDB" id="9802824at2"/>
<sequence>MKYNLQRTILTPEDIQAMVARVADEINTATAGEELVVVGVMKGAYIWMADLLRAMGRHDDVLMDYIDVSSYVGDSSSGHITIQRDLKTDLAGKNVLILDEVVDTGLTLRYLKADFEHRGAKNVLIAVATDKRPEGYMGGVEVDFVGAKVPNEFLVGYGMDYNEKFRSMDSVKVLELIED</sequence>
<comment type="catalytic activity">
    <reaction evidence="4">
        <text>GMP + diphosphate = guanine + 5-phospho-alpha-D-ribose 1-diphosphate</text>
        <dbReference type="Rhea" id="RHEA:25424"/>
        <dbReference type="ChEBI" id="CHEBI:16235"/>
        <dbReference type="ChEBI" id="CHEBI:33019"/>
        <dbReference type="ChEBI" id="CHEBI:58017"/>
        <dbReference type="ChEBI" id="CHEBI:58115"/>
        <dbReference type="EC" id="2.4.2.8"/>
    </reaction>
    <physiologicalReaction direction="right-to-left" evidence="4">
        <dbReference type="Rhea" id="RHEA:25426"/>
    </physiologicalReaction>
</comment>
<gene>
    <name evidence="7" type="ORF">IV67_GL001770</name>
</gene>
<dbReference type="AlphaFoldDB" id="A0A0R2JT10"/>
<evidence type="ECO:0000256" key="1">
    <source>
        <dbReference type="ARBA" id="ARBA00002049"/>
    </source>
</evidence>
<dbReference type="SUPFAM" id="SSF53271">
    <property type="entry name" value="PRTase-like"/>
    <property type="match status" value="1"/>
</dbReference>
<feature type="domain" description="Phosphoribosyltransferase" evidence="6">
    <location>
        <begin position="14"/>
        <end position="161"/>
    </location>
</feature>
<dbReference type="STRING" id="1620.IV67_GL001770"/>
<evidence type="ECO:0000313" key="8">
    <source>
        <dbReference type="Proteomes" id="UP000051673"/>
    </source>
</evidence>
<comment type="catalytic activity">
    <reaction evidence="5">
        <text>IMP + diphosphate = hypoxanthine + 5-phospho-alpha-D-ribose 1-diphosphate</text>
        <dbReference type="Rhea" id="RHEA:17973"/>
        <dbReference type="ChEBI" id="CHEBI:17368"/>
        <dbReference type="ChEBI" id="CHEBI:33019"/>
        <dbReference type="ChEBI" id="CHEBI:58017"/>
        <dbReference type="ChEBI" id="CHEBI:58053"/>
        <dbReference type="EC" id="2.4.2.8"/>
    </reaction>
    <physiologicalReaction direction="right-to-left" evidence="5">
        <dbReference type="Rhea" id="RHEA:17975"/>
    </physiologicalReaction>
</comment>
<dbReference type="InterPro" id="IPR000836">
    <property type="entry name" value="PRTase_dom"/>
</dbReference>
<dbReference type="CDD" id="cd06223">
    <property type="entry name" value="PRTases_typeI"/>
    <property type="match status" value="1"/>
</dbReference>
<dbReference type="EMBL" id="JQCD01000021">
    <property type="protein sequence ID" value="KRN77412.1"/>
    <property type="molecule type" value="Genomic_DNA"/>
</dbReference>
<dbReference type="InterPro" id="IPR050408">
    <property type="entry name" value="HGPRT"/>
</dbReference>
<proteinExistence type="predicted"/>
<comment type="pathway">
    <text evidence="2">Purine metabolism; GMP biosynthesis via salvage pathway; GMP from guanine: step 1/1.</text>
</comment>
<protein>
    <recommendedName>
        <fullName evidence="3">Hypoxanthine-guanine phosphoribosyltransferase</fullName>
    </recommendedName>
</protein>
<dbReference type="PATRIC" id="fig|1620.3.peg.1806"/>
<dbReference type="PANTHER" id="PTHR43340:SF1">
    <property type="entry name" value="HYPOXANTHINE PHOSPHORIBOSYLTRANSFERASE"/>
    <property type="match status" value="1"/>
</dbReference>
<dbReference type="GO" id="GO:0005829">
    <property type="term" value="C:cytosol"/>
    <property type="evidence" value="ECO:0007669"/>
    <property type="project" value="TreeGrafter"/>
</dbReference>
<evidence type="ECO:0000259" key="6">
    <source>
        <dbReference type="Pfam" id="PF00156"/>
    </source>
</evidence>
<name>A0A0R2JT10_9LACO</name>
<dbReference type="GO" id="GO:0000287">
    <property type="term" value="F:magnesium ion binding"/>
    <property type="evidence" value="ECO:0007669"/>
    <property type="project" value="TreeGrafter"/>
</dbReference>
<organism evidence="7 8">
    <name type="scientific">Weissella minor</name>
    <dbReference type="NCBI Taxonomy" id="1620"/>
    <lineage>
        <taxon>Bacteria</taxon>
        <taxon>Bacillati</taxon>
        <taxon>Bacillota</taxon>
        <taxon>Bacilli</taxon>
        <taxon>Lactobacillales</taxon>
        <taxon>Lactobacillaceae</taxon>
        <taxon>Weissella</taxon>
    </lineage>
</organism>
<keyword evidence="7" id="KW-0808">Transferase</keyword>
<dbReference type="GO" id="GO:0004422">
    <property type="term" value="F:hypoxanthine phosphoribosyltransferase activity"/>
    <property type="evidence" value="ECO:0007669"/>
    <property type="project" value="TreeGrafter"/>
</dbReference>
<comment type="caution">
    <text evidence="7">The sequence shown here is derived from an EMBL/GenBank/DDBJ whole genome shotgun (WGS) entry which is preliminary data.</text>
</comment>
<comment type="function">
    <text evidence="1">Purine salvage pathway enzyme that catalyzes the transfer of the ribosyl-5-phosphate group from 5-phospho-alpha-D-ribose 1-diphosphate (PRPP) to the N9 position of the 6-oxopurines hypoxanthine and guanine to form the corresponding ribonucleotides IMP (inosine 5'-monophosphate) and GMP (guanosine 5'-monophosphate), with the release of PPi.</text>
</comment>